<name>A0ACA9QLV8_9GLOM</name>
<feature type="non-terminal residue" evidence="1">
    <location>
        <position position="1"/>
    </location>
</feature>
<evidence type="ECO:0000313" key="2">
    <source>
        <dbReference type="Proteomes" id="UP000789525"/>
    </source>
</evidence>
<dbReference type="Proteomes" id="UP000789525">
    <property type="component" value="Unassembled WGS sequence"/>
</dbReference>
<protein>
    <submittedName>
        <fullName evidence="1">14594_t:CDS:1</fullName>
    </submittedName>
</protein>
<comment type="caution">
    <text evidence="1">The sequence shown here is derived from an EMBL/GenBank/DDBJ whole genome shotgun (WGS) entry which is preliminary data.</text>
</comment>
<gene>
    <name evidence="1" type="ORF">ACOLOM_LOCUS12979</name>
</gene>
<sequence>PSPSTRSFDWAAAGLKPPTQPAGTWKCGTCLAGSNSASQDKCACCETPRSSAIAV</sequence>
<keyword evidence="2" id="KW-1185">Reference proteome</keyword>
<organism evidence="1 2">
    <name type="scientific">Acaulospora colombiana</name>
    <dbReference type="NCBI Taxonomy" id="27376"/>
    <lineage>
        <taxon>Eukaryota</taxon>
        <taxon>Fungi</taxon>
        <taxon>Fungi incertae sedis</taxon>
        <taxon>Mucoromycota</taxon>
        <taxon>Glomeromycotina</taxon>
        <taxon>Glomeromycetes</taxon>
        <taxon>Diversisporales</taxon>
        <taxon>Acaulosporaceae</taxon>
        <taxon>Acaulospora</taxon>
    </lineage>
</organism>
<evidence type="ECO:0000313" key="1">
    <source>
        <dbReference type="EMBL" id="CAG8756347.1"/>
    </source>
</evidence>
<dbReference type="EMBL" id="CAJVPT010056141">
    <property type="protein sequence ID" value="CAG8756347.1"/>
    <property type="molecule type" value="Genomic_DNA"/>
</dbReference>
<proteinExistence type="predicted"/>
<reference evidence="1" key="1">
    <citation type="submission" date="2021-06" db="EMBL/GenBank/DDBJ databases">
        <authorList>
            <person name="Kallberg Y."/>
            <person name="Tangrot J."/>
            <person name="Rosling A."/>
        </authorList>
    </citation>
    <scope>NUCLEOTIDE SEQUENCE</scope>
    <source>
        <strain evidence="1">CL356</strain>
    </source>
</reference>
<accession>A0ACA9QLV8</accession>